<gene>
    <name evidence="2" type="ORF">ABK249_14500</name>
</gene>
<proteinExistence type="predicted"/>
<evidence type="ECO:0000256" key="1">
    <source>
        <dbReference type="SAM" id="MobiDB-lite"/>
    </source>
</evidence>
<dbReference type="NCBIfam" id="TIGR01537">
    <property type="entry name" value="portal_HK97"/>
    <property type="match status" value="1"/>
</dbReference>
<dbReference type="RefSeq" id="WP_348863181.1">
    <property type="nucleotide sequence ID" value="NZ_JBEAAL010000009.1"/>
</dbReference>
<dbReference type="EMBL" id="JBEAAL010000009">
    <property type="protein sequence ID" value="MEQ1406148.1"/>
    <property type="molecule type" value="Genomic_DNA"/>
</dbReference>
<dbReference type="InterPro" id="IPR006944">
    <property type="entry name" value="Phage/GTA_portal"/>
</dbReference>
<dbReference type="Proteomes" id="UP001496627">
    <property type="component" value="Unassembled WGS sequence"/>
</dbReference>
<accession>A0ABV0M2Q7</accession>
<sequence>MMWPFSKTAPAPVEVETKSLGDPTAELLELFGAIPAGTSISNAEALSVPAVSAAVRIISEAAASLDLKLKRKVGDAEEDVAEHPALKLLTGQANGWTSGFELIRDLVAGALTKDTGALCWVTKVNGEPRELIVYRDGIITVDEDDKTGEPKYRIGGQFASPKNIMRVRGPFTKCPLSMARSAIATASAMEAYANGLWTNGARPGGVIETPKNLGDSGVKAMLAGWKAAFGGRANAGKTAILYEGAVYKQMALTSVDGEFTASRTFQILEIARAFRVPPGMLFELTRNTWGNSEQQAKEFVAYCLIPWLRILEAAFNRVLLSDEERADHRFAFDIDDTSQADLMARATAISTLITSRVLNPNEARDWLGMPPRDGGDEFANPAIDTARPANDNTQPPKESADGKQPR</sequence>
<dbReference type="Gene3D" id="3.30.1120.70">
    <property type="match status" value="1"/>
</dbReference>
<keyword evidence="3" id="KW-1185">Reference proteome</keyword>
<evidence type="ECO:0000313" key="2">
    <source>
        <dbReference type="EMBL" id="MEQ1406148.1"/>
    </source>
</evidence>
<dbReference type="Gene3D" id="1.20.1270.210">
    <property type="match status" value="1"/>
</dbReference>
<name>A0ABV0M2Q7_9HYPH</name>
<protein>
    <submittedName>
        <fullName evidence="2">Phage portal protein</fullName>
    </submittedName>
</protein>
<dbReference type="Gene3D" id="3.40.140.120">
    <property type="match status" value="1"/>
</dbReference>
<feature type="region of interest" description="Disordered" evidence="1">
    <location>
        <begin position="364"/>
        <end position="406"/>
    </location>
</feature>
<comment type="caution">
    <text evidence="2">The sequence shown here is derived from an EMBL/GenBank/DDBJ whole genome shotgun (WGS) entry which is preliminary data.</text>
</comment>
<organism evidence="2 3">
    <name type="scientific">Neorhizobium phenanthreniclasticum</name>
    <dbReference type="NCBI Taxonomy" id="3157917"/>
    <lineage>
        <taxon>Bacteria</taxon>
        <taxon>Pseudomonadati</taxon>
        <taxon>Pseudomonadota</taxon>
        <taxon>Alphaproteobacteria</taxon>
        <taxon>Hyphomicrobiales</taxon>
        <taxon>Rhizobiaceae</taxon>
        <taxon>Rhizobium/Agrobacterium group</taxon>
        <taxon>Neorhizobium</taxon>
    </lineage>
</organism>
<evidence type="ECO:0000313" key="3">
    <source>
        <dbReference type="Proteomes" id="UP001496627"/>
    </source>
</evidence>
<dbReference type="Pfam" id="PF04860">
    <property type="entry name" value="Phage_portal"/>
    <property type="match status" value="1"/>
</dbReference>
<reference evidence="2 3" key="1">
    <citation type="submission" date="2024-05" db="EMBL/GenBank/DDBJ databases">
        <title>Neorhizobium sp. Rsf11, a plant growth promoting and heavy metal resistant PAH-degrader.</title>
        <authorList>
            <person name="Golubev S.N."/>
            <person name="Muratova A.Y."/>
            <person name="Markelova M.I."/>
        </authorList>
    </citation>
    <scope>NUCLEOTIDE SEQUENCE [LARGE SCALE GENOMIC DNA]</scope>
    <source>
        <strain evidence="2 3">Rsf11</strain>
    </source>
</reference>
<dbReference type="InterPro" id="IPR006427">
    <property type="entry name" value="Portal_HK97"/>
</dbReference>